<feature type="signal peptide" evidence="3">
    <location>
        <begin position="1"/>
        <end position="19"/>
    </location>
</feature>
<reference evidence="5 6" key="1">
    <citation type="submission" date="2019-02" db="EMBL/GenBank/DDBJ databases">
        <title>Deep-cultivation of Planctomycetes and their phenomic and genomic characterization uncovers novel biology.</title>
        <authorList>
            <person name="Wiegand S."/>
            <person name="Jogler M."/>
            <person name="Boedeker C."/>
            <person name="Pinto D."/>
            <person name="Vollmers J."/>
            <person name="Rivas-Marin E."/>
            <person name="Kohn T."/>
            <person name="Peeters S.H."/>
            <person name="Heuer A."/>
            <person name="Rast P."/>
            <person name="Oberbeckmann S."/>
            <person name="Bunk B."/>
            <person name="Jeske O."/>
            <person name="Meyerdierks A."/>
            <person name="Storesund J.E."/>
            <person name="Kallscheuer N."/>
            <person name="Luecker S."/>
            <person name="Lage O.M."/>
            <person name="Pohl T."/>
            <person name="Merkel B.J."/>
            <person name="Hornburger P."/>
            <person name="Mueller R.-W."/>
            <person name="Bruemmer F."/>
            <person name="Labrenz M."/>
            <person name="Spormann A.M."/>
            <person name="Op Den Camp H."/>
            <person name="Overmann J."/>
            <person name="Amann R."/>
            <person name="Jetten M.S.M."/>
            <person name="Mascher T."/>
            <person name="Medema M.H."/>
            <person name="Devos D.P."/>
            <person name="Kaster A.-K."/>
            <person name="Ovreas L."/>
            <person name="Rohde M."/>
            <person name="Galperin M.Y."/>
            <person name="Jogler C."/>
        </authorList>
    </citation>
    <scope>NUCLEOTIDE SEQUENCE [LARGE SCALE GENOMIC DNA]</scope>
    <source>
        <strain evidence="5 6">Pla52n</strain>
    </source>
</reference>
<evidence type="ECO:0000259" key="4">
    <source>
        <dbReference type="Pfam" id="PF13435"/>
    </source>
</evidence>
<accession>A0A5C6B2B4</accession>
<dbReference type="RefSeq" id="WP_146518915.1">
    <property type="nucleotide sequence ID" value="NZ_CP151726.1"/>
</dbReference>
<organism evidence="5 6">
    <name type="scientific">Stieleria varia</name>
    <dbReference type="NCBI Taxonomy" id="2528005"/>
    <lineage>
        <taxon>Bacteria</taxon>
        <taxon>Pseudomonadati</taxon>
        <taxon>Planctomycetota</taxon>
        <taxon>Planctomycetia</taxon>
        <taxon>Pirellulales</taxon>
        <taxon>Pirellulaceae</taxon>
        <taxon>Stieleria</taxon>
    </lineage>
</organism>
<evidence type="ECO:0000313" key="6">
    <source>
        <dbReference type="Proteomes" id="UP000320176"/>
    </source>
</evidence>
<proteinExistence type="predicted"/>
<dbReference type="EMBL" id="SJPN01000002">
    <property type="protein sequence ID" value="TWU05711.1"/>
    <property type="molecule type" value="Genomic_DNA"/>
</dbReference>
<dbReference type="PANTHER" id="PTHR35038">
    <property type="entry name" value="DISSIMILATORY SULFITE REDUCTASE SIRA"/>
    <property type="match status" value="1"/>
</dbReference>
<feature type="chain" id="PRO_5022864466" description="Cytochrome c-552/4 domain-containing protein" evidence="3">
    <location>
        <begin position="20"/>
        <end position="369"/>
    </location>
</feature>
<dbReference type="SUPFAM" id="SSF48695">
    <property type="entry name" value="Multiheme cytochromes"/>
    <property type="match status" value="1"/>
</dbReference>
<dbReference type="PANTHER" id="PTHR35038:SF8">
    <property type="entry name" value="C-TYPE POLYHEME CYTOCHROME OMCC"/>
    <property type="match status" value="1"/>
</dbReference>
<sequence length="369" mass="40735" precursor="true">MNCAQGVTAVFAFAILVVAAQYAPRPSGKENDGPIASQPESQPTFVGRDTCRECHAENHALHSKHGHASTFQRAETSDLVSLFAGKSFDSGESHGTYQYDSGSKQRLFATLKSQFGDSPFPLQYVLGSGQNAQTILTLAPGENGRTEGIEHRVSRYPGDRLGLTPGHSQMLPRSPLEYFGYSVHGEPLERCVYCHTTSAKIVGESIVDLVPNVNCEKCHGPGSEHIRLARSNTKPPAYSVGKDEWDAEAELQLCGDCHRLPRSLSEKELREYPDLLTRFQPVGMLRSRCYLESDLQLRCTTCHNPHRTIAEMPAESHIQNCLKCHQPESTTHASCPVESESGCIECHMPAIELDGGIIFHDHWIRVIEP</sequence>
<dbReference type="Gene3D" id="1.10.1130.10">
    <property type="entry name" value="Flavocytochrome C3, Chain A"/>
    <property type="match status" value="1"/>
</dbReference>
<dbReference type="AlphaFoldDB" id="A0A5C6B2B4"/>
<dbReference type="InterPro" id="IPR051829">
    <property type="entry name" value="Multiheme_Cytochr_ET"/>
</dbReference>
<name>A0A5C6B2B4_9BACT</name>
<evidence type="ECO:0000256" key="2">
    <source>
        <dbReference type="SAM" id="MobiDB-lite"/>
    </source>
</evidence>
<feature type="domain" description="Cytochrome c-552/4" evidence="4">
    <location>
        <begin position="188"/>
        <end position="220"/>
    </location>
</feature>
<dbReference type="InterPro" id="IPR023155">
    <property type="entry name" value="Cyt_c-552/4"/>
</dbReference>
<evidence type="ECO:0000256" key="1">
    <source>
        <dbReference type="ARBA" id="ARBA00022729"/>
    </source>
</evidence>
<evidence type="ECO:0000313" key="5">
    <source>
        <dbReference type="EMBL" id="TWU05711.1"/>
    </source>
</evidence>
<dbReference type="Pfam" id="PF13435">
    <property type="entry name" value="Cytochrome_C554"/>
    <property type="match status" value="1"/>
</dbReference>
<dbReference type="InterPro" id="IPR036280">
    <property type="entry name" value="Multihaem_cyt_sf"/>
</dbReference>
<gene>
    <name evidence="5" type="ORF">Pla52n_14260</name>
</gene>
<keyword evidence="1 3" id="KW-0732">Signal</keyword>
<dbReference type="OrthoDB" id="234670at2"/>
<feature type="region of interest" description="Disordered" evidence="2">
    <location>
        <begin position="26"/>
        <end position="46"/>
    </location>
</feature>
<evidence type="ECO:0000256" key="3">
    <source>
        <dbReference type="SAM" id="SignalP"/>
    </source>
</evidence>
<comment type="caution">
    <text evidence="5">The sequence shown here is derived from an EMBL/GenBank/DDBJ whole genome shotgun (WGS) entry which is preliminary data.</text>
</comment>
<keyword evidence="6" id="KW-1185">Reference proteome</keyword>
<dbReference type="Proteomes" id="UP000320176">
    <property type="component" value="Unassembled WGS sequence"/>
</dbReference>
<protein>
    <recommendedName>
        <fullName evidence="4">Cytochrome c-552/4 domain-containing protein</fullName>
    </recommendedName>
</protein>